<comment type="subunit">
    <text evidence="4 9">Component of 250-400 kDa complexes called cytochrome oxidase assembly intermediates or COA complexes.</text>
</comment>
<dbReference type="GO" id="GO:0033617">
    <property type="term" value="P:mitochondrial respiratory chain complex IV assembly"/>
    <property type="evidence" value="ECO:0007669"/>
    <property type="project" value="UniProtKB-UniRule"/>
</dbReference>
<evidence type="ECO:0000259" key="11">
    <source>
        <dbReference type="Pfam" id="PF09813"/>
    </source>
</evidence>
<dbReference type="InterPro" id="IPR041752">
    <property type="entry name" value="Coa3"/>
</dbReference>
<keyword evidence="5 9" id="KW-0812">Transmembrane</keyword>
<evidence type="ECO:0000256" key="1">
    <source>
        <dbReference type="ARBA" id="ARBA00003064"/>
    </source>
</evidence>
<dbReference type="Pfam" id="PF09813">
    <property type="entry name" value="Coa3_cc"/>
    <property type="match status" value="1"/>
</dbReference>
<evidence type="ECO:0000313" key="12">
    <source>
        <dbReference type="EMBL" id="KAF7503322.1"/>
    </source>
</evidence>
<evidence type="ECO:0000313" key="13">
    <source>
        <dbReference type="Proteomes" id="UP000606974"/>
    </source>
</evidence>
<proteinExistence type="inferred from homology"/>
<dbReference type="InterPro" id="IPR018628">
    <property type="entry name" value="Coa3_CC"/>
</dbReference>
<evidence type="ECO:0000256" key="2">
    <source>
        <dbReference type="ARBA" id="ARBA00004304"/>
    </source>
</evidence>
<name>A0A8H7DZ27_9EURO</name>
<evidence type="ECO:0000256" key="3">
    <source>
        <dbReference type="ARBA" id="ARBA00007035"/>
    </source>
</evidence>
<comment type="similarity">
    <text evidence="3 9">Belongs to the COA3 family.</text>
</comment>
<evidence type="ECO:0000256" key="8">
    <source>
        <dbReference type="ARBA" id="ARBA00023136"/>
    </source>
</evidence>
<keyword evidence="6 9" id="KW-1133">Transmembrane helix</keyword>
<keyword evidence="9" id="KW-0999">Mitochondrion inner membrane</keyword>
<protein>
    <recommendedName>
        <fullName evidence="9">Cytochrome c oxidase assembly factor 3</fullName>
    </recommendedName>
</protein>
<evidence type="ECO:0000256" key="9">
    <source>
        <dbReference type="RuleBase" id="RU367056"/>
    </source>
</evidence>
<evidence type="ECO:0000256" key="5">
    <source>
        <dbReference type="ARBA" id="ARBA00022692"/>
    </source>
</evidence>
<comment type="subcellular location">
    <subcellularLocation>
        <location evidence="2">Mitochondrion membrane</location>
        <topology evidence="2">Single-pass membrane protein</topology>
    </subcellularLocation>
</comment>
<reference evidence="12" key="1">
    <citation type="submission" date="2020-02" db="EMBL/GenBank/DDBJ databases">
        <authorList>
            <person name="Palmer J.M."/>
        </authorList>
    </citation>
    <scope>NUCLEOTIDE SEQUENCE</scope>
    <source>
        <strain evidence="12">EPUS1.4</strain>
        <tissue evidence="12">Thallus</tissue>
    </source>
</reference>
<accession>A0A8H7DZ27</accession>
<dbReference type="EMBL" id="JAACFV010000184">
    <property type="protein sequence ID" value="KAF7503322.1"/>
    <property type="molecule type" value="Genomic_DNA"/>
</dbReference>
<feature type="region of interest" description="Disordered" evidence="10">
    <location>
        <begin position="61"/>
        <end position="83"/>
    </location>
</feature>
<dbReference type="AlphaFoldDB" id="A0A8H7DZ27"/>
<evidence type="ECO:0000256" key="6">
    <source>
        <dbReference type="ARBA" id="ARBA00022989"/>
    </source>
</evidence>
<evidence type="ECO:0000256" key="7">
    <source>
        <dbReference type="ARBA" id="ARBA00023128"/>
    </source>
</evidence>
<feature type="transmembrane region" description="Helical" evidence="9">
    <location>
        <begin position="32"/>
        <end position="54"/>
    </location>
</feature>
<dbReference type="PANTHER" id="PTHR15642">
    <property type="entry name" value="CYTOCHROME C OXIDASE ASSEMBLY FACTOR 3, MITOCHONDRIAL"/>
    <property type="match status" value="1"/>
</dbReference>
<comment type="function">
    <text evidence="1 9">Required for assembly of cytochrome c oxidase (complex IV).</text>
</comment>
<keyword evidence="7 9" id="KW-0496">Mitochondrion</keyword>
<feature type="domain" description="Cytochrome c oxidase assembly factor 3 mitochondrial coiled-coil" evidence="11">
    <location>
        <begin position="20"/>
        <end position="60"/>
    </location>
</feature>
<sequence length="83" mass="9125">MPILKRSSYYESDYRQSAALIRARRPYLFKNMATGAAIFSFALGVYAFTIHAVGQDNFEDVKVPDAPPQPAKTPKVAVNGTTS</sequence>
<keyword evidence="8 9" id="KW-0472">Membrane</keyword>
<keyword evidence="13" id="KW-1185">Reference proteome</keyword>
<dbReference type="Proteomes" id="UP000606974">
    <property type="component" value="Unassembled WGS sequence"/>
</dbReference>
<evidence type="ECO:0000256" key="4">
    <source>
        <dbReference type="ARBA" id="ARBA00011351"/>
    </source>
</evidence>
<comment type="caution">
    <text evidence="12">The sequence shown here is derived from an EMBL/GenBank/DDBJ whole genome shotgun (WGS) entry which is preliminary data.</text>
</comment>
<organism evidence="12 13">
    <name type="scientific">Endocarpon pusillum</name>
    <dbReference type="NCBI Taxonomy" id="364733"/>
    <lineage>
        <taxon>Eukaryota</taxon>
        <taxon>Fungi</taxon>
        <taxon>Dikarya</taxon>
        <taxon>Ascomycota</taxon>
        <taxon>Pezizomycotina</taxon>
        <taxon>Eurotiomycetes</taxon>
        <taxon>Chaetothyriomycetidae</taxon>
        <taxon>Verrucariales</taxon>
        <taxon>Verrucariaceae</taxon>
        <taxon>Endocarpon</taxon>
    </lineage>
</organism>
<evidence type="ECO:0000256" key="10">
    <source>
        <dbReference type="SAM" id="MobiDB-lite"/>
    </source>
</evidence>
<dbReference type="OrthoDB" id="10018333at2759"/>
<dbReference type="PANTHER" id="PTHR15642:SF3">
    <property type="entry name" value="CYTOCHROME C OXIDASE ASSEMBLY FACTOR 3 HOMOLOG, MITOCHONDRIAL"/>
    <property type="match status" value="1"/>
</dbReference>
<gene>
    <name evidence="12" type="ORF">GJ744_003965</name>
</gene>
<dbReference type="GO" id="GO:0005743">
    <property type="term" value="C:mitochondrial inner membrane"/>
    <property type="evidence" value="ECO:0007669"/>
    <property type="project" value="UniProtKB-UniRule"/>
</dbReference>